<feature type="transmembrane region" description="Helical" evidence="5">
    <location>
        <begin position="211"/>
        <end position="229"/>
    </location>
</feature>
<dbReference type="Pfam" id="PF01027">
    <property type="entry name" value="Bax1-I"/>
    <property type="match status" value="1"/>
</dbReference>
<name>T1JL56_STRMM</name>
<reference evidence="7" key="1">
    <citation type="submission" date="2011-05" db="EMBL/GenBank/DDBJ databases">
        <authorList>
            <person name="Richards S.R."/>
            <person name="Qu J."/>
            <person name="Jiang H."/>
            <person name="Jhangiani S.N."/>
            <person name="Agravi P."/>
            <person name="Goodspeed R."/>
            <person name="Gross S."/>
            <person name="Mandapat C."/>
            <person name="Jackson L."/>
            <person name="Mathew T."/>
            <person name="Pu L."/>
            <person name="Thornton R."/>
            <person name="Saada N."/>
            <person name="Wilczek-Boney K.B."/>
            <person name="Lee S."/>
            <person name="Kovar C."/>
            <person name="Wu Y."/>
            <person name="Scherer S.E."/>
            <person name="Worley K.C."/>
            <person name="Muzny D.M."/>
            <person name="Gibbs R."/>
        </authorList>
    </citation>
    <scope>NUCLEOTIDE SEQUENCE</scope>
    <source>
        <strain evidence="7">Brora</strain>
    </source>
</reference>
<dbReference type="Proteomes" id="UP000014500">
    <property type="component" value="Unassembled WGS sequence"/>
</dbReference>
<feature type="transmembrane region" description="Helical" evidence="5">
    <location>
        <begin position="266"/>
        <end position="286"/>
    </location>
</feature>
<reference evidence="6" key="2">
    <citation type="submission" date="2015-02" db="UniProtKB">
        <authorList>
            <consortium name="EnsemblMetazoa"/>
        </authorList>
    </citation>
    <scope>IDENTIFICATION</scope>
</reference>
<comment type="similarity">
    <text evidence="5">Belongs to the BI1 family.</text>
</comment>
<keyword evidence="4 5" id="KW-0472">Membrane</keyword>
<evidence type="ECO:0000313" key="6">
    <source>
        <dbReference type="EnsemblMetazoa" id="SMAR014586-PA"/>
    </source>
</evidence>
<evidence type="ECO:0000256" key="1">
    <source>
        <dbReference type="ARBA" id="ARBA00004141"/>
    </source>
</evidence>
<dbReference type="STRING" id="126957.T1JL56"/>
<comment type="subcellular location">
    <subcellularLocation>
        <location evidence="1">Membrane</location>
        <topology evidence="1">Multi-pass membrane protein</topology>
    </subcellularLocation>
</comment>
<protein>
    <recommendedName>
        <fullName evidence="8">Growth hormone-inducible transmembrane protein</fullName>
    </recommendedName>
</protein>
<dbReference type="PhylomeDB" id="T1JL56"/>
<proteinExistence type="inferred from homology"/>
<dbReference type="HOGENOM" id="CLU_050797_1_0_1"/>
<dbReference type="EMBL" id="JH431483">
    <property type="status" value="NOT_ANNOTATED_CDS"/>
    <property type="molecule type" value="Genomic_DNA"/>
</dbReference>
<accession>T1JL56</accession>
<feature type="transmembrane region" description="Helical" evidence="5">
    <location>
        <begin position="185"/>
        <end position="205"/>
    </location>
</feature>
<dbReference type="PANTHER" id="PTHR23291:SF112">
    <property type="entry name" value="GROWTH HORMONE-INDUCIBLE TRANSMEMBRANE PROTEIN"/>
    <property type="match status" value="1"/>
</dbReference>
<feature type="transmembrane region" description="Helical" evidence="5">
    <location>
        <begin position="121"/>
        <end position="139"/>
    </location>
</feature>
<dbReference type="CDD" id="cd10431">
    <property type="entry name" value="GHITM"/>
    <property type="match status" value="1"/>
</dbReference>
<dbReference type="GO" id="GO:0005743">
    <property type="term" value="C:mitochondrial inner membrane"/>
    <property type="evidence" value="ECO:0007669"/>
    <property type="project" value="TreeGrafter"/>
</dbReference>
<dbReference type="InterPro" id="IPR035871">
    <property type="entry name" value="GHITM"/>
</dbReference>
<keyword evidence="2 5" id="KW-0812">Transmembrane</keyword>
<dbReference type="InterPro" id="IPR006214">
    <property type="entry name" value="Bax_inhibitor_1-related"/>
</dbReference>
<evidence type="ECO:0000256" key="3">
    <source>
        <dbReference type="ARBA" id="ARBA00022989"/>
    </source>
</evidence>
<evidence type="ECO:0000313" key="7">
    <source>
        <dbReference type="Proteomes" id="UP000014500"/>
    </source>
</evidence>
<sequence length="342" mass="36661">MMAARLAVCQFTRSSNLLRVKPTTWGEIRVSKLASQPKTAFRRKPNMKEGFDTRSKSLKEILMEPAGETAFVIGKGALAGASAFGLGALCYYGIGLSNELGAIDKAVMWPQYVRQRIRTTYLYFGASLGITAASAMATSKSVTIMRFMTRNSLMSTMGILAALVATGMVLHSIPYTDTFGTKQIVWIAHSSLIGTIIAPLCFLGGPLMMRAAWYTAGVVGGLSLLAACAPSEKFLHVGGPLAMGLGVIFVSSIGTFFFPASTALGAGLYSMSIYGGLVVFGGFLLYDTQRIIKMAEWSPEWSPAYSGQSYDPINASTSIYMDTINIFIRIVHILAGGGNGRR</sequence>
<organism evidence="6 7">
    <name type="scientific">Strigamia maritima</name>
    <name type="common">European centipede</name>
    <name type="synonym">Geophilus maritimus</name>
    <dbReference type="NCBI Taxonomy" id="126957"/>
    <lineage>
        <taxon>Eukaryota</taxon>
        <taxon>Metazoa</taxon>
        <taxon>Ecdysozoa</taxon>
        <taxon>Arthropoda</taxon>
        <taxon>Myriapoda</taxon>
        <taxon>Chilopoda</taxon>
        <taxon>Pleurostigmophora</taxon>
        <taxon>Geophilomorpha</taxon>
        <taxon>Linotaeniidae</taxon>
        <taxon>Strigamia</taxon>
    </lineage>
</organism>
<keyword evidence="7" id="KW-1185">Reference proteome</keyword>
<dbReference type="EnsemblMetazoa" id="SMAR014586-RA">
    <property type="protein sequence ID" value="SMAR014586-PA"/>
    <property type="gene ID" value="SMAR014586"/>
</dbReference>
<evidence type="ECO:0000256" key="5">
    <source>
        <dbReference type="RuleBase" id="RU004379"/>
    </source>
</evidence>
<evidence type="ECO:0000256" key="2">
    <source>
        <dbReference type="ARBA" id="ARBA00022692"/>
    </source>
</evidence>
<dbReference type="AlphaFoldDB" id="T1JL56"/>
<feature type="transmembrane region" description="Helical" evidence="5">
    <location>
        <begin position="241"/>
        <end position="260"/>
    </location>
</feature>
<evidence type="ECO:0008006" key="8">
    <source>
        <dbReference type="Google" id="ProtNLM"/>
    </source>
</evidence>
<feature type="transmembrane region" description="Helical" evidence="5">
    <location>
        <begin position="151"/>
        <end position="173"/>
    </location>
</feature>
<dbReference type="eggNOG" id="KOG1630">
    <property type="taxonomic scope" value="Eukaryota"/>
</dbReference>
<dbReference type="OMA" id="TLMWSER"/>
<keyword evidence="3 5" id="KW-1133">Transmembrane helix</keyword>
<dbReference type="PANTHER" id="PTHR23291">
    <property type="entry name" value="BAX INHIBITOR-RELATED"/>
    <property type="match status" value="1"/>
</dbReference>
<evidence type="ECO:0000256" key="4">
    <source>
        <dbReference type="ARBA" id="ARBA00023136"/>
    </source>
</evidence>